<dbReference type="CDD" id="cd00054">
    <property type="entry name" value="EGF_CA"/>
    <property type="match status" value="1"/>
</dbReference>
<feature type="chain" id="PRO_5032764476" evidence="15">
    <location>
        <begin position="19"/>
        <end position="4392"/>
    </location>
</feature>
<sequence length="4392" mass="513830">MSSLHISILFTLLTIIIADNNKTFYFTKSNYELWCQENILSNSLFLYPDRIPIGILRTSNIKSVTYHLLDDTNNGLFQIKTKRLADFYFLIINITRPFDINREYQDVYTLHIEAHIITTQKNQTEQTEIRLYVADSNDNDGVFDMDVYEQNYTQSIDTNREYQDVYTLHIEAHIITTQKNQTEQTEIRLYVADSNDNDGVFDMDVYEQNYTQSIDTEQSLIQFHASDADEIQHAQIFYELGSSLNETFSLHPYTGELYLLTKENFKSIYEFDIFAYDRHRKRLVDNNMKTKAHVKLNFHQLTNTINKYETFETIFNQTFDYHKLVSSYEINIIERKSVNLLNIHQPILAIEIKPNEKSFELFLLNNSSSNTKNLFVSKNNIYLNKYLIEEYNLQLFICFNNRTQCQHTKYRYMPFVDFNFYQFRFKSIEKIYIDENLPVDSFIKHIQIDYSQYSQQQQSLLVNYKLLNDDTNYQFYINPKTGILRLAERLEYRIYALDIQANINLFNRRYSTETTIEIHVREINKYRPAFRNNTPTDLFQLPYQFEAYDYDQNKETNGRITYRLWNCFDVCPFQIDPNNGTLSLINKDNFDRNIIYDLQIIAFDWGQPISFQNSIDIRIDLISKINKRSLQRTRAYSRRWRKNSTAMYFTTTTTTTMFTEKSTYDTTVPPNIDTVYLNIGFQQNLTTYYISEDTEINTIIDRLKIDHDAFPLEIDDENDNIFFYTMNDTSVPFVIDQNEKFLKLIDKIDRENQYKYVFEIELKLKSIYSMKLQEQYNCQKKDSRINFQYSNKFYQKMLVTIYVNDINDNIPQCAHFHTNIDLNENEIKKNLYRIQAFDPDLGENGTIAYSLLDYTNYFSIDPLTGQIDCIKSIDYEEYSSIELHIIVLDQGLQIQFQSICTTLHITINDINDNTPQFSSDDYFFNLFSDMPRYSIFGQISAIDIDKNNELIYSINPNPYVTINTHTGHLRLKYSLHRLIDQILNVTVQVSDGLHQNQTIIFISVKSFPDAQQPILLSEPAYGLTINESLSVDSIIINAYRRFQILSSTIDFIEIIHDEIKSPFSIDQQGYIRLTHSLIGLSQSSYWLPIRLTRYRAHPPHTYIHVYITIRQENFYLPQCVDTYQNVKAYDYSIEYPFARVEATSLNKNFHIQYSIVDNDKDEKLFSIDKQKGSLQLLPAIKNTPRSKPDYFLTINALDNQHKLSVNCYLKIQLIRRNQLVPKFIYSPVYNIDLPEIQYHSGRLRQRLFQIVALLDHQVYDRKLEVRYRIVDSNQHFIINRQTGYIAAKQPLNPYTIYEFHVQAFTVAHQDDILSDGNENDDDEHSQQGKWRVVSARKLLPIKLRILPTISLDKSLLSSIDSTINIDLLKTTDVGSTILHLGINNRFNDTQWFIMIGHTRLTRYFHVDFQTGHLMLIRPIDELVQETDTIELRINITSDWINMNTVKVIVRIMNNKIPSVKFSQTDYYSSISKSIPMGAEIARLTIENSAADCTYSIDSVERIKSYDLFRINAYSGSITVSNSLVNSQSQVHLLKIVYRCPHTYHIAHANLHINILDEKNSFNQTKKSFRFNQDNYLIIFETSLMKNRRKHLVDFELISNNNDGIRRKPDAKIIQGDPFGLFAIDSLKQSLVLVDESLSRSYIYPINLTIIDTSQNEFINTTVTIFISNIGIYFPCPTYLKSSPYIFTYESIESRSVDLSSHNEYKSLIIRAFDPFTPINGEASSQAECIINSEIEYSNDLTMKNLDFIFENEIYLGYINDTFGLSSFIYNPNQKPIELKIKNSFPRINSFDITYYLLNQTNKNFLQLDEYAGLIKYNLLNQILNKKYSLIIYAKYETLITFTRLNLFTNEKEIFYEKSSFQSIYEFKLYTPFVNNYTIGFLNKKNQNFLILNENILPLISIDKTGRLFVKNRTLLLTNGNFYDFLVQDENLEIIRIQILVLAQREQINECILNRLDYSNDNKLVGFIETLNSNQTEMMCYQTINRSYYLLNYNDLFLLDRQHGLLYYRNQTQINHEDLLILIQIDNSKCLITIDKVSMQTSYMMIRNGSQLYLEINEQYRIEKPSGQIKLQNNTLLNYNIIPAYSPIFSNAFYEFSLNLSNTNNERIFISQLLAQPYDTDHSHLVYRFVNRNKYYHINPDNGIVEYIPSKNYNKTIEQFQIVAYDLIYNQNTTINITIHINRKDTRPIIYYKTISEILPPGSSVFQTNISSHETLEYILKDYNSDFFEINSTNGDVFLRNYLIDKFYAFKIHILPIDQILIVKLSITNYNQYKPNFYNLPSNLSFSLTNKFLTKFSANDYDSENLQYFVLNKDHEKIFSLNQTNGILLLNSTEFNQTTIQLSIGVTDGLYLTRAHLQLNFFNYTKHLPKFSSNEYIFYYEPTRDTIGQITAYDLDLNDEIYYEIYLQPNEISINKYSGVITIQKSFSFTKSFIEFYASARDLANQIVYTRVKVFYTTEPKFRSYLYYISLNSSNVKLPMDIFQMEIVDLFNQPLNLVKYQLKSPTNFFEINENKLILKEYLNNNYRLTINAYWKNFIIQTSIEVQIVENLIRLNKNYYEFLLDKSFLKENFLIETFSINNLTLKIVSTPLTRFNCIDNFYIQQNQIFFKNYPIASDLCLFELHLTDNVSIHSSQVKVSFIDKSLKPKFSSNIYSFHANNRENLFRVFANNSNRVQYKLQNNSYGLMINQTFGSITFKHGLDFIKDMNQIELDVYAYDEKTLLNDTALIKISLDDEQEFAVPNDYSQISLCPNEPVLVSDQSLPGTVIQDITIDNNNISPYNYYILSGDTHGLFSVSNLGKLYLTSPMLNKTSEEFFELTILISSSSSSLSYCRTNISIVRTPKWSYFICPAGPIEWTVEEESPIGTIIGTVKEILLSINNSSELIDKIHMKFNKTYNDAQSFLLNSQTGMITSNSRLDYEQKTSYSLSIVLEPDEFICSISILIKLINKNDNPIVFDVNSLVYNITENNILPYYIGRINLIDIDQLYSYDYEYYLKNPTKQISIDPITGSIILNEQLDREYHGFELQFDIIAMDNKEDNLTSKLIFYINDLNDHGPKFDQEYHSVNISKSLRPDTIIFQVNATSKDPIANGVLTYELINASDYFYINQQTGIIRLKNYLSSIIMNYTLTVQVFEADINLTDYTNIFISIVNDDNMYFNLNEKNNCFLEENKIINSEVCTIGFDSNDFIYELIDPMKYFQIVGSNGTIINKKIFDYETDHHEYTVTIIAKDRENQSIILSSLNFTIQIQNINDNYPEFITKNFTTIVYLFHPPINTIVRIIEAIDKDQSNLTFEILNDTYSSYKLQTSINQTELILIEPILIDRDDNFIIRLWDNITNLSSFYIDLHIRLIYIQRSIDIATVIPQEIDAYINIEEHYSTLNFGPLFIQNQSEYKFIYYNLIKEEHFFLKRMSNTQVELHFNSLQEYSQQQNHRLLHYQIDLTAIALNQPIPEIKFSTKTIFHLPKHINSQLKSHFIDINLWPIDREMLERSLSVIINLNSQSTYEQFIIASLRPIREHLAEIIGVNINHVHIYTFDLKAQHQIELLIAIIRYPSRLRPPRYIHKKLLYNALKNSTHLFVKILHIKSIEKILINQCDLQSCENNGRCTSQIKLLNNQYEYFYYERYQRLLPKYQWNIKCLCLNHYYGQRCQHKQHYESPCTSNPCSPLERCIEESATLYTCQCIDEPCNYNEVLLENTLDCININSPTCRDSSNTLTFDGYSFVRMNSTMNFTQHVNLTFTFRTQVGQGKLMKLIAYDTRKQQHLLIIQIKDGHINFQLNKKVLFQFNEILINDSLWHHIYFSIDYTLNNNYYYHVRLDHVFSHKIHLTQHILINQLNEFFIGNDFHGCLGNLTINNQTIHLQKQENNNFIEHIGTNNGCQLAEMETRTLRHYNMKDDLCSVHHPCYHGGICSSHNTKHGLSFACNCLKPRFAGRQCQFDLQPCLSQPCLFNEQCVSANQSYSCISSLMNLPISTKNSLYIGLAFICCTFILIVLLFLSLIIYCQQQRKDKKRRDTLNADKPLVSAPLLIQKSSPTANTIESPMQTLLKLNHNGKQTVEAMPLVDQNHLQSTLNNFNDKATINPLTKSPPSVGKPEYQCHESLNRRHSDPKHYSTIGRMNIPPDNFLVHYNSIDYESPHTPLVNLQETDLFDFPSSPTKYFNGHKDENIANYQIGIKTLSNLTEKLAEQNDMEITHSSNDSSNNEQTLLTSPILHSERKRSFLNGGSTHSILASNSSLQKAPVYAKIIKTPLKPPNSSGMSTIERLRLSGSPLRLLSSSPTYARTTSFLKSNLNHDNNQMSQSSSSSIKHSKINPTSWKINPRKLDSLKARRNSRHTDDDDDDNHMNNTETSQLTTTTTTTMSRYRHASDSDLTKEHTNGKKATKLSSFFQTEV</sequence>
<dbReference type="CDD" id="cd00110">
    <property type="entry name" value="LamG"/>
    <property type="match status" value="1"/>
</dbReference>
<evidence type="ECO:0000256" key="12">
    <source>
        <dbReference type="PROSITE-ProRule" id="PRU00076"/>
    </source>
</evidence>
<evidence type="ECO:0000313" key="19">
    <source>
        <dbReference type="EMBL" id="CAF1614063.1"/>
    </source>
</evidence>
<feature type="domain" description="Cadherin" evidence="18">
    <location>
        <begin position="425"/>
        <end position="530"/>
    </location>
</feature>
<evidence type="ECO:0000256" key="11">
    <source>
        <dbReference type="PROSITE-ProRule" id="PRU00043"/>
    </source>
</evidence>
<feature type="domain" description="Cadherin" evidence="18">
    <location>
        <begin position="2957"/>
        <end position="3058"/>
    </location>
</feature>
<feature type="signal peptide" evidence="15">
    <location>
        <begin position="1"/>
        <end position="18"/>
    </location>
</feature>
<feature type="compositionally biased region" description="Polar residues" evidence="13">
    <location>
        <begin position="4383"/>
        <end position="4392"/>
    </location>
</feature>
<keyword evidence="7 14" id="KW-1133">Transmembrane helix</keyword>
<evidence type="ECO:0000256" key="9">
    <source>
        <dbReference type="ARBA" id="ARBA00023157"/>
    </source>
</evidence>
<evidence type="ECO:0000259" key="17">
    <source>
        <dbReference type="PROSITE" id="PS50026"/>
    </source>
</evidence>
<dbReference type="SMART" id="SM00181">
    <property type="entry name" value="EGF"/>
    <property type="match status" value="2"/>
</dbReference>
<dbReference type="PRINTS" id="PR00205">
    <property type="entry name" value="CADHERIN"/>
</dbReference>
<accession>A0A816BZU3</accession>
<dbReference type="GO" id="GO:0007156">
    <property type="term" value="P:homophilic cell adhesion via plasma membrane adhesion molecules"/>
    <property type="evidence" value="ECO:0007669"/>
    <property type="project" value="InterPro"/>
</dbReference>
<keyword evidence="8 14" id="KW-0472">Membrane</keyword>
<feature type="compositionally biased region" description="Basic and acidic residues" evidence="13">
    <location>
        <begin position="4365"/>
        <end position="4377"/>
    </location>
</feature>
<dbReference type="Gene3D" id="2.60.120.200">
    <property type="match status" value="1"/>
</dbReference>
<dbReference type="CDD" id="cd11304">
    <property type="entry name" value="Cadherin_repeat"/>
    <property type="match status" value="14"/>
</dbReference>
<dbReference type="OrthoDB" id="6252479at2759"/>
<feature type="domain" description="Cadherin" evidence="18">
    <location>
        <begin position="682"/>
        <end position="813"/>
    </location>
</feature>
<evidence type="ECO:0000256" key="13">
    <source>
        <dbReference type="SAM" id="MobiDB-lite"/>
    </source>
</evidence>
<protein>
    <submittedName>
        <fullName evidence="19">Uncharacterized protein</fullName>
    </submittedName>
</protein>
<dbReference type="InterPro" id="IPR056286">
    <property type="entry name" value="Cadherin_CELSR1-3_9th"/>
</dbReference>
<dbReference type="InterPro" id="IPR020894">
    <property type="entry name" value="Cadherin_CS"/>
</dbReference>
<dbReference type="Gene3D" id="2.10.25.10">
    <property type="entry name" value="Laminin"/>
    <property type="match status" value="2"/>
</dbReference>
<dbReference type="Pfam" id="PF23592">
    <property type="entry name" value="Cadherin_CELSR2_9th"/>
    <property type="match status" value="1"/>
</dbReference>
<comment type="subcellular location">
    <subcellularLocation>
        <location evidence="1">Membrane</location>
    </subcellularLocation>
</comment>
<keyword evidence="4" id="KW-0677">Repeat</keyword>
<dbReference type="GO" id="GO:0005509">
    <property type="term" value="F:calcium ion binding"/>
    <property type="evidence" value="ECO:0007669"/>
    <property type="project" value="UniProtKB-UniRule"/>
</dbReference>
<feature type="domain" description="Cadherin" evidence="18">
    <location>
        <begin position="831"/>
        <end position="917"/>
    </location>
</feature>
<keyword evidence="15" id="KW-0732">Signal</keyword>
<dbReference type="SMART" id="SM00112">
    <property type="entry name" value="CA"/>
    <property type="match status" value="11"/>
</dbReference>
<feature type="domain" description="Cadherin" evidence="18">
    <location>
        <begin position="522"/>
        <end position="619"/>
    </location>
</feature>
<feature type="domain" description="Cadherin" evidence="18">
    <location>
        <begin position="918"/>
        <end position="1015"/>
    </location>
</feature>
<evidence type="ECO:0000256" key="3">
    <source>
        <dbReference type="ARBA" id="ARBA00022692"/>
    </source>
</evidence>
<feature type="domain" description="Cadherin" evidence="18">
    <location>
        <begin position="1120"/>
        <end position="1223"/>
    </location>
</feature>
<dbReference type="PROSITE" id="PS50268">
    <property type="entry name" value="CADHERIN_2"/>
    <property type="match status" value="11"/>
</dbReference>
<feature type="transmembrane region" description="Helical" evidence="14">
    <location>
        <begin position="3977"/>
        <end position="4002"/>
    </location>
</feature>
<dbReference type="SUPFAM" id="SSF49313">
    <property type="entry name" value="Cadherin-like"/>
    <property type="match status" value="12"/>
</dbReference>
<evidence type="ECO:0000256" key="2">
    <source>
        <dbReference type="ARBA" id="ARBA00022536"/>
    </source>
</evidence>
<dbReference type="Gene3D" id="2.60.40.60">
    <property type="entry name" value="Cadherins"/>
    <property type="match status" value="14"/>
</dbReference>
<feature type="region of interest" description="Disordered" evidence="13">
    <location>
        <begin position="4290"/>
        <end position="4392"/>
    </location>
</feature>
<dbReference type="Pfam" id="PF00028">
    <property type="entry name" value="Cadherin"/>
    <property type="match status" value="1"/>
</dbReference>
<dbReference type="PANTHER" id="PTHR24026">
    <property type="entry name" value="FAT ATYPICAL CADHERIN-RELATED"/>
    <property type="match status" value="1"/>
</dbReference>
<evidence type="ECO:0000256" key="1">
    <source>
        <dbReference type="ARBA" id="ARBA00004370"/>
    </source>
</evidence>
<evidence type="ECO:0000313" key="20">
    <source>
        <dbReference type="Proteomes" id="UP000663834"/>
    </source>
</evidence>
<evidence type="ECO:0000256" key="5">
    <source>
        <dbReference type="ARBA" id="ARBA00022837"/>
    </source>
</evidence>
<dbReference type="InterPro" id="IPR002126">
    <property type="entry name" value="Cadherin-like_dom"/>
</dbReference>
<evidence type="ECO:0000256" key="4">
    <source>
        <dbReference type="ARBA" id="ARBA00022737"/>
    </source>
</evidence>
<evidence type="ECO:0000256" key="6">
    <source>
        <dbReference type="ARBA" id="ARBA00022889"/>
    </source>
</evidence>
<feature type="domain" description="Cadherin" evidence="18">
    <location>
        <begin position="3059"/>
        <end position="3257"/>
    </location>
</feature>
<dbReference type="SUPFAM" id="SSF49899">
    <property type="entry name" value="Concanavalin A-like lectins/glucanases"/>
    <property type="match status" value="1"/>
</dbReference>
<evidence type="ECO:0000256" key="10">
    <source>
        <dbReference type="ARBA" id="ARBA00023180"/>
    </source>
</evidence>
<dbReference type="PANTHER" id="PTHR24026:SF136">
    <property type="entry name" value="PROTOCADHERIN-23"/>
    <property type="match status" value="1"/>
</dbReference>
<feature type="domain" description="Laminin G" evidence="16">
    <location>
        <begin position="3711"/>
        <end position="3878"/>
    </location>
</feature>
<dbReference type="GO" id="GO:0005886">
    <property type="term" value="C:plasma membrane"/>
    <property type="evidence" value="ECO:0007669"/>
    <property type="project" value="UniProtKB-SubCell"/>
</dbReference>
<keyword evidence="3 14" id="KW-0812">Transmembrane</keyword>
<name>A0A816BZU3_9BILA</name>
<comment type="caution">
    <text evidence="19">The sequence shown here is derived from an EMBL/GenBank/DDBJ whole genome shotgun (WGS) entry which is preliminary data.</text>
</comment>
<keyword evidence="9" id="KW-1015">Disulfide bond</keyword>
<feature type="compositionally biased region" description="Low complexity" evidence="13">
    <location>
        <begin position="4292"/>
        <end position="4306"/>
    </location>
</feature>
<evidence type="ECO:0000256" key="15">
    <source>
        <dbReference type="SAM" id="SignalP"/>
    </source>
</evidence>
<dbReference type="InterPro" id="IPR000742">
    <property type="entry name" value="EGF"/>
</dbReference>
<dbReference type="PROSITE" id="PS50025">
    <property type="entry name" value="LAM_G_DOMAIN"/>
    <property type="match status" value="1"/>
</dbReference>
<gene>
    <name evidence="19" type="ORF">KQP761_LOCUS23746</name>
</gene>
<evidence type="ECO:0000259" key="18">
    <source>
        <dbReference type="PROSITE" id="PS50268"/>
    </source>
</evidence>
<dbReference type="InterPro" id="IPR015919">
    <property type="entry name" value="Cadherin-like_sf"/>
</dbReference>
<proteinExistence type="predicted"/>
<evidence type="ECO:0000259" key="16">
    <source>
        <dbReference type="PROSITE" id="PS50025"/>
    </source>
</evidence>
<feature type="domain" description="Cadherin" evidence="18">
    <location>
        <begin position="48"/>
        <end position="143"/>
    </location>
</feature>
<dbReference type="EMBL" id="CAJNOW010012788">
    <property type="protein sequence ID" value="CAF1614063.1"/>
    <property type="molecule type" value="Genomic_DNA"/>
</dbReference>
<dbReference type="Proteomes" id="UP000663834">
    <property type="component" value="Unassembled WGS sequence"/>
</dbReference>
<evidence type="ECO:0000256" key="7">
    <source>
        <dbReference type="ARBA" id="ARBA00022989"/>
    </source>
</evidence>
<dbReference type="InterPro" id="IPR001791">
    <property type="entry name" value="Laminin_G"/>
</dbReference>
<evidence type="ECO:0000256" key="14">
    <source>
        <dbReference type="SAM" id="Phobius"/>
    </source>
</evidence>
<feature type="domain" description="Cadherin" evidence="18">
    <location>
        <begin position="2850"/>
        <end position="2956"/>
    </location>
</feature>
<reference evidence="19" key="1">
    <citation type="submission" date="2021-02" db="EMBL/GenBank/DDBJ databases">
        <authorList>
            <person name="Nowell W R."/>
        </authorList>
    </citation>
    <scope>NUCLEOTIDE SEQUENCE</scope>
</reference>
<dbReference type="SMART" id="SM00282">
    <property type="entry name" value="LamG"/>
    <property type="match status" value="1"/>
</dbReference>
<keyword evidence="2 12" id="KW-0245">EGF-like domain</keyword>
<keyword evidence="6" id="KW-0130">Cell adhesion</keyword>
<keyword evidence="10" id="KW-0325">Glycoprotein</keyword>
<comment type="caution">
    <text evidence="12">Lacks conserved residue(s) required for the propagation of feature annotation.</text>
</comment>
<evidence type="ECO:0000256" key="8">
    <source>
        <dbReference type="ARBA" id="ARBA00023136"/>
    </source>
</evidence>
<feature type="domain" description="Cadherin" evidence="18">
    <location>
        <begin position="202"/>
        <end position="311"/>
    </location>
</feature>
<keyword evidence="5 11" id="KW-0106">Calcium</keyword>
<feature type="domain" description="EGF-like" evidence="17">
    <location>
        <begin position="3894"/>
        <end position="3936"/>
    </location>
</feature>
<dbReference type="InterPro" id="IPR013320">
    <property type="entry name" value="ConA-like_dom_sf"/>
</dbReference>
<organism evidence="19 20">
    <name type="scientific">Rotaria magnacalcarata</name>
    <dbReference type="NCBI Taxonomy" id="392030"/>
    <lineage>
        <taxon>Eukaryota</taxon>
        <taxon>Metazoa</taxon>
        <taxon>Spiralia</taxon>
        <taxon>Gnathifera</taxon>
        <taxon>Rotifera</taxon>
        <taxon>Eurotatoria</taxon>
        <taxon>Bdelloidea</taxon>
        <taxon>Philodinida</taxon>
        <taxon>Philodinidae</taxon>
        <taxon>Rotaria</taxon>
    </lineage>
</organism>
<dbReference type="PROSITE" id="PS00232">
    <property type="entry name" value="CADHERIN_1"/>
    <property type="match status" value="1"/>
</dbReference>
<dbReference type="PROSITE" id="PS50026">
    <property type="entry name" value="EGF_3"/>
    <property type="match status" value="1"/>
</dbReference>